<dbReference type="InterPro" id="IPR001387">
    <property type="entry name" value="Cro/C1-type_HTH"/>
</dbReference>
<proteinExistence type="predicted"/>
<dbReference type="SUPFAM" id="SSF47413">
    <property type="entry name" value="lambda repressor-like DNA-binding domains"/>
    <property type="match status" value="1"/>
</dbReference>
<dbReference type="PANTHER" id="PTHR33516">
    <property type="entry name" value="LEXA REPRESSOR"/>
    <property type="match status" value="1"/>
</dbReference>
<dbReference type="PANTHER" id="PTHR33516:SF2">
    <property type="entry name" value="LEXA REPRESSOR-RELATED"/>
    <property type="match status" value="1"/>
</dbReference>
<dbReference type="SMART" id="SM00530">
    <property type="entry name" value="HTH_XRE"/>
    <property type="match status" value="1"/>
</dbReference>
<sequence>MEYKDRIKAARKHARLTQAELAAMTGINQASISDLERGRSQRSSYNSTIARACGVSAIWLEAGIGTMLQNDDVPGFDAPGFDSNVAPALAPTRYFSYPEISWVQAGSPSEAMSVANIAACPSHHSDVWAGENGFWLKVIGSSMTSQSGISFPEGVLILVAPDIEPRPGQYVVARMIDSNEATFKQLVRDAGDFYLTPLNPAFPAKKMDDTWEIVGTVVDGKMPKSAFLL</sequence>
<dbReference type="SUPFAM" id="SSF51306">
    <property type="entry name" value="LexA/Signal peptidase"/>
    <property type="match status" value="1"/>
</dbReference>
<accession>B1J5K1</accession>
<feature type="domain" description="HTH cro/C1-type" evidence="1">
    <location>
        <begin position="7"/>
        <end position="60"/>
    </location>
</feature>
<evidence type="ECO:0000259" key="1">
    <source>
        <dbReference type="PROSITE" id="PS50943"/>
    </source>
</evidence>
<dbReference type="Gene3D" id="1.10.260.40">
    <property type="entry name" value="lambda repressor-like DNA-binding domains"/>
    <property type="match status" value="1"/>
</dbReference>
<dbReference type="Pfam" id="PF00717">
    <property type="entry name" value="Peptidase_S24"/>
    <property type="match status" value="1"/>
</dbReference>
<dbReference type="Gene3D" id="2.10.109.10">
    <property type="entry name" value="Umud Fragment, subunit A"/>
    <property type="match status" value="1"/>
</dbReference>
<dbReference type="InterPro" id="IPR039418">
    <property type="entry name" value="LexA-like"/>
</dbReference>
<dbReference type="HOGENOM" id="CLU_066192_1_3_6"/>
<dbReference type="MEROPS" id="S24.002"/>
<dbReference type="InterPro" id="IPR036286">
    <property type="entry name" value="LexA/Signal_pep-like_sf"/>
</dbReference>
<reference evidence="2" key="1">
    <citation type="submission" date="2008-02" db="EMBL/GenBank/DDBJ databases">
        <title>Complete sequence of Psuedomonas putida W619.</title>
        <authorList>
            <consortium name="US DOE Joint Genome Institute"/>
            <person name="Copeland A."/>
            <person name="Lucas S."/>
            <person name="Lapidus A."/>
            <person name="Barry K."/>
            <person name="Detter J.C."/>
            <person name="Glavina del Rio T."/>
            <person name="Dalin E."/>
            <person name="Tice H."/>
            <person name="Pitluck S."/>
            <person name="Chain P."/>
            <person name="Malfatti S."/>
            <person name="Shin M."/>
            <person name="Vergez L."/>
            <person name="Schmutz J."/>
            <person name="Larimer F."/>
            <person name="Land M."/>
            <person name="Hauser L."/>
            <person name="Kyrpides N."/>
            <person name="Kim E."/>
            <person name="Taghavi S."/>
            <person name="Vangronsveld D."/>
            <person name="van der Lelie D."/>
            <person name="Richardson P."/>
        </authorList>
    </citation>
    <scope>NUCLEOTIDE SEQUENCE</scope>
    <source>
        <strain evidence="2">W619</strain>
    </source>
</reference>
<dbReference type="STRING" id="390235.PputW619_1308"/>
<protein>
    <submittedName>
        <fullName evidence="2">Transcriptional regulator, XRE family</fullName>
    </submittedName>
</protein>
<evidence type="ECO:0000313" key="2">
    <source>
        <dbReference type="EMBL" id="ACA71813.1"/>
    </source>
</evidence>
<dbReference type="PROSITE" id="PS50943">
    <property type="entry name" value="HTH_CROC1"/>
    <property type="match status" value="1"/>
</dbReference>
<dbReference type="AlphaFoldDB" id="B1J5K1"/>
<dbReference type="EMBL" id="CP000949">
    <property type="protein sequence ID" value="ACA71813.1"/>
    <property type="molecule type" value="Genomic_DNA"/>
</dbReference>
<dbReference type="CDD" id="cd00093">
    <property type="entry name" value="HTH_XRE"/>
    <property type="match status" value="1"/>
</dbReference>
<dbReference type="InterPro" id="IPR050077">
    <property type="entry name" value="LexA_repressor"/>
</dbReference>
<dbReference type="KEGG" id="ppw:PputW619_1308"/>
<organism evidence="2">
    <name type="scientific">Pseudomonas putida (strain W619)</name>
    <dbReference type="NCBI Taxonomy" id="390235"/>
    <lineage>
        <taxon>Bacteria</taxon>
        <taxon>Pseudomonadati</taxon>
        <taxon>Pseudomonadota</taxon>
        <taxon>Gammaproteobacteria</taxon>
        <taxon>Pseudomonadales</taxon>
        <taxon>Pseudomonadaceae</taxon>
        <taxon>Pseudomonas</taxon>
    </lineage>
</organism>
<dbReference type="OrthoDB" id="9791537at2"/>
<dbReference type="GO" id="GO:0003677">
    <property type="term" value="F:DNA binding"/>
    <property type="evidence" value="ECO:0007669"/>
    <property type="project" value="InterPro"/>
</dbReference>
<dbReference type="CDD" id="cd06529">
    <property type="entry name" value="S24_LexA-like"/>
    <property type="match status" value="1"/>
</dbReference>
<name>B1J5K1_PSEPW</name>
<dbReference type="Pfam" id="PF01381">
    <property type="entry name" value="HTH_3"/>
    <property type="match status" value="1"/>
</dbReference>
<dbReference type="InterPro" id="IPR015927">
    <property type="entry name" value="Peptidase_S24_S26A/B/C"/>
</dbReference>
<dbReference type="eggNOG" id="COG1974">
    <property type="taxonomic scope" value="Bacteria"/>
</dbReference>
<dbReference type="InterPro" id="IPR010982">
    <property type="entry name" value="Lambda_DNA-bd_dom_sf"/>
</dbReference>
<gene>
    <name evidence="2" type="ordered locus">PputW619_1308</name>
</gene>